<protein>
    <recommendedName>
        <fullName evidence="10">Dynein regulatory complex subunit 2</fullName>
    </recommendedName>
    <alternativeName>
        <fullName evidence="11">Coiled-coil domain-containing protein 65</fullName>
    </alternativeName>
</protein>
<sequence>MQTGGRGVMPKKAKKSLGRTEGERLVQLHHRAQAEEEMSKKKEEMLALFLKDKLQKEQRNTAVNLLKVTDRWRSIQRQARVTELRGNIVVSRQMFEREVDELNFVIEKLMGDLQGAERQTAHVQASHLQQLDHLLAQDLKRMWCLHQDWGGGLQDLSSSCSSEKQQMCAQFEEQQDKLQSKVFSADQHHKDAMQDIKKTSTDRESWFSSHSDPKNVQMGLRDNLHESISNILGSWKHNINNVKKKEEEVALLLDYVTQQLKITMRLKNKAEQLRDRVKVSEWEKEFMEENLTAYRNEMNLRFYQAQGQVASGRQATRKQLTQLAVQGDAAAEKQQTAIAQGEKVLRAAKMCLKLKLQHEVLPPLFAPLHLPPEEDTQGSEDVQDLQQRLTKAVLQRDALRKHKADLSQENIQLQLLLGQHAFGLHEDCCPLPTSQAPIISAPAAGQQRHTVIEAAHIAKYCL</sequence>
<evidence type="ECO:0000256" key="9">
    <source>
        <dbReference type="ARBA" id="ARBA00038424"/>
    </source>
</evidence>
<evidence type="ECO:0000256" key="6">
    <source>
        <dbReference type="ARBA" id="ARBA00023212"/>
    </source>
</evidence>
<evidence type="ECO:0000313" key="17">
    <source>
        <dbReference type="Proteomes" id="UP000694383"/>
    </source>
</evidence>
<keyword evidence="2" id="KW-0963">Cytoplasm</keyword>
<keyword evidence="4 13" id="KW-0175">Coiled coil</keyword>
<evidence type="ECO:0000256" key="11">
    <source>
        <dbReference type="ARBA" id="ARBA00041517"/>
    </source>
</evidence>
<evidence type="ECO:0000256" key="13">
    <source>
        <dbReference type="SAM" id="Coils"/>
    </source>
</evidence>
<evidence type="ECO:0000256" key="7">
    <source>
        <dbReference type="ARBA" id="ARBA00023273"/>
    </source>
</evidence>
<evidence type="ECO:0000259" key="15">
    <source>
        <dbReference type="Pfam" id="PF14772"/>
    </source>
</evidence>
<reference evidence="16" key="2">
    <citation type="submission" date="2025-09" db="UniProtKB">
        <authorList>
            <consortium name="Ensembl"/>
        </authorList>
    </citation>
    <scope>IDENTIFICATION</scope>
</reference>
<keyword evidence="6" id="KW-0206">Cytoskeleton</keyword>
<reference evidence="16" key="1">
    <citation type="submission" date="2025-08" db="UniProtKB">
        <authorList>
            <consortium name="Ensembl"/>
        </authorList>
    </citation>
    <scope>IDENTIFICATION</scope>
</reference>
<comment type="similarity">
    <text evidence="9">Belongs to the DRC2 family.</text>
</comment>
<dbReference type="GeneTree" id="ENSGT00940000168627"/>
<dbReference type="Ensembl" id="ENSOSIT00000007817.1">
    <property type="protein sequence ID" value="ENSOSIP00000007326.1"/>
    <property type="gene ID" value="ENSOSIG00000004859.1"/>
</dbReference>
<evidence type="ECO:0000256" key="5">
    <source>
        <dbReference type="ARBA" id="ARBA00023069"/>
    </source>
</evidence>
<dbReference type="GO" id="GO:0070286">
    <property type="term" value="P:axonemal dynein complex assembly"/>
    <property type="evidence" value="ECO:0007669"/>
    <property type="project" value="InterPro"/>
</dbReference>
<comment type="function">
    <text evidence="12">Component of the nexin-dynein regulatory complex (N-DRC), a key regulator of ciliary/flagellar motility which maintains the alignment and integrity of the distal axoneme and regulates microtubule sliding in motile axonemes. Plays a critical role in the assembly of N-DRC and also stabilizes the assembly of multiple inner dynein arms and radial spokes. Coassembles with DRC1 to form a central scaffold needed for assembly of the N-DRC and its attachment to the outer doublet microtubules.</text>
</comment>
<keyword evidence="3" id="KW-0282">Flagellum</keyword>
<dbReference type="Proteomes" id="UP000694383">
    <property type="component" value="Unplaced"/>
</dbReference>
<evidence type="ECO:0000256" key="4">
    <source>
        <dbReference type="ARBA" id="ARBA00023054"/>
    </source>
</evidence>
<evidence type="ECO:0000313" key="16">
    <source>
        <dbReference type="Ensembl" id="ENSOSIP00000007326.1"/>
    </source>
</evidence>
<dbReference type="Pfam" id="PF14772">
    <property type="entry name" value="NYD-SP28"/>
    <property type="match status" value="1"/>
</dbReference>
<dbReference type="AlphaFoldDB" id="A0A8C7X3A1"/>
<proteinExistence type="inferred from homology"/>
<feature type="coiled-coil region" evidence="13">
    <location>
        <begin position="270"/>
        <end position="297"/>
    </location>
</feature>
<comment type="subcellular location">
    <subcellularLocation>
        <location evidence="1">Cytoplasm</location>
        <location evidence="1">Cytoskeleton</location>
        <location evidence="1">Flagellum axoneme</location>
    </subcellularLocation>
    <subcellularLocation>
        <location evidence="8">Cytoplasm</location>
        <location evidence="8">Cytoskeleton</location>
        <location evidence="8">Flagellum basal body</location>
    </subcellularLocation>
</comment>
<dbReference type="PANTHER" id="PTHR21625">
    <property type="entry name" value="NYD-SP28 PROTEIN"/>
    <property type="match status" value="1"/>
</dbReference>
<dbReference type="GO" id="GO:0060285">
    <property type="term" value="P:cilium-dependent cell motility"/>
    <property type="evidence" value="ECO:0007669"/>
    <property type="project" value="TreeGrafter"/>
</dbReference>
<evidence type="ECO:0000256" key="12">
    <source>
        <dbReference type="ARBA" id="ARBA00045865"/>
    </source>
</evidence>
<name>A0A8C7X3A1_9TELE</name>
<evidence type="ECO:0000256" key="3">
    <source>
        <dbReference type="ARBA" id="ARBA00022846"/>
    </source>
</evidence>
<dbReference type="GO" id="GO:0003352">
    <property type="term" value="P:regulation of cilium movement"/>
    <property type="evidence" value="ECO:0007669"/>
    <property type="project" value="TreeGrafter"/>
</dbReference>
<dbReference type="GO" id="GO:0005858">
    <property type="term" value="C:axonemal dynein complex"/>
    <property type="evidence" value="ECO:0007669"/>
    <property type="project" value="InterPro"/>
</dbReference>
<keyword evidence="17" id="KW-1185">Reference proteome</keyword>
<feature type="region of interest" description="Disordered" evidence="14">
    <location>
        <begin position="1"/>
        <end position="23"/>
    </location>
</feature>
<dbReference type="PANTHER" id="PTHR21625:SF0">
    <property type="entry name" value="DYNEIN REGULATORY COMPLEX SUBUNIT 2"/>
    <property type="match status" value="1"/>
</dbReference>
<keyword evidence="7" id="KW-0966">Cell projection</keyword>
<accession>A0A8C7X3A1</accession>
<dbReference type="InterPro" id="IPR039505">
    <property type="entry name" value="DRC1/2_N"/>
</dbReference>
<evidence type="ECO:0000256" key="2">
    <source>
        <dbReference type="ARBA" id="ARBA00022490"/>
    </source>
</evidence>
<evidence type="ECO:0000256" key="1">
    <source>
        <dbReference type="ARBA" id="ARBA00004611"/>
    </source>
</evidence>
<organism evidence="16 17">
    <name type="scientific">Oryzias sinensis</name>
    <name type="common">Chinese medaka</name>
    <dbReference type="NCBI Taxonomy" id="183150"/>
    <lineage>
        <taxon>Eukaryota</taxon>
        <taxon>Metazoa</taxon>
        <taxon>Chordata</taxon>
        <taxon>Craniata</taxon>
        <taxon>Vertebrata</taxon>
        <taxon>Euteleostomi</taxon>
        <taxon>Actinopterygii</taxon>
        <taxon>Neopterygii</taxon>
        <taxon>Teleostei</taxon>
        <taxon>Neoteleostei</taxon>
        <taxon>Acanthomorphata</taxon>
        <taxon>Ovalentaria</taxon>
        <taxon>Atherinomorphae</taxon>
        <taxon>Beloniformes</taxon>
        <taxon>Adrianichthyidae</taxon>
        <taxon>Oryziinae</taxon>
        <taxon>Oryzias</taxon>
    </lineage>
</organism>
<evidence type="ECO:0000256" key="14">
    <source>
        <dbReference type="SAM" id="MobiDB-lite"/>
    </source>
</evidence>
<evidence type="ECO:0000256" key="10">
    <source>
        <dbReference type="ARBA" id="ARBA00040899"/>
    </source>
</evidence>
<evidence type="ECO:0000256" key="8">
    <source>
        <dbReference type="ARBA" id="ARBA00037841"/>
    </source>
</evidence>
<feature type="domain" description="Dynein regulatory complex protein 1/2 N-terminal" evidence="15">
    <location>
        <begin position="30"/>
        <end position="130"/>
    </location>
</feature>
<dbReference type="InterPro" id="IPR039750">
    <property type="entry name" value="DRC1/DRC2"/>
</dbReference>
<keyword evidence="5" id="KW-0969">Cilium</keyword>